<dbReference type="PANTHER" id="PTHR43899:SF13">
    <property type="entry name" value="RH59310P"/>
    <property type="match status" value="1"/>
</dbReference>
<dbReference type="SUPFAM" id="SSF51735">
    <property type="entry name" value="NAD(P)-binding Rossmann-fold domains"/>
    <property type="match status" value="1"/>
</dbReference>
<evidence type="ECO:0000256" key="2">
    <source>
        <dbReference type="ARBA" id="ARBA00023002"/>
    </source>
</evidence>
<dbReference type="InterPro" id="IPR051019">
    <property type="entry name" value="VLCFA-Steroid_DH"/>
</dbReference>
<keyword evidence="3" id="KW-0472">Membrane</keyword>
<dbReference type="Gene3D" id="3.40.50.720">
    <property type="entry name" value="NAD(P)-binding Rossmann-like Domain"/>
    <property type="match status" value="1"/>
</dbReference>
<dbReference type="AlphaFoldDB" id="A0AAN9YR57"/>
<gene>
    <name evidence="4" type="ORF">SLS62_003604</name>
</gene>
<organism evidence="4 5">
    <name type="scientific">Diatrype stigma</name>
    <dbReference type="NCBI Taxonomy" id="117547"/>
    <lineage>
        <taxon>Eukaryota</taxon>
        <taxon>Fungi</taxon>
        <taxon>Dikarya</taxon>
        <taxon>Ascomycota</taxon>
        <taxon>Pezizomycotina</taxon>
        <taxon>Sordariomycetes</taxon>
        <taxon>Xylariomycetidae</taxon>
        <taxon>Xylariales</taxon>
        <taxon>Diatrypaceae</taxon>
        <taxon>Diatrype</taxon>
    </lineage>
</organism>
<keyword evidence="3" id="KW-0812">Transmembrane</keyword>
<sequence>MAAALTQIVSVVGAVTISAILVKTLNLIVLYVRPSRLDRYAHKSLAGDEPWALVTGASGGIGRALTSQLAARGFNVVLHGRSREKLSRVTSELQEEFPGRSFRILIADPEAVAAIAAEKSGDSTGQVPVDFDAIRQELDDIRLTVVINNVGGGPANPSCISLTESPEATVTRNINLNALFPWHLSRVLLPNLMRNSPSVLINVSSMADQGLPLLATYGASKSFLMTATRALRLEMVMEGSASEVEVLGVRLGKVTGARGFTEQPSLFVPNAGTVAKAILARAGHDNGIVHACWRHAMAELLGSVMTPFPRSIQDKVYLSIMKQQREELDGGLKTVKQP</sequence>
<keyword evidence="5" id="KW-1185">Reference proteome</keyword>
<dbReference type="Proteomes" id="UP001320420">
    <property type="component" value="Unassembled WGS sequence"/>
</dbReference>
<name>A0AAN9YR57_9PEZI</name>
<evidence type="ECO:0000313" key="4">
    <source>
        <dbReference type="EMBL" id="KAK7754311.1"/>
    </source>
</evidence>
<dbReference type="PANTHER" id="PTHR43899">
    <property type="entry name" value="RH59310P"/>
    <property type="match status" value="1"/>
</dbReference>
<dbReference type="InterPro" id="IPR002347">
    <property type="entry name" value="SDR_fam"/>
</dbReference>
<evidence type="ECO:0000256" key="1">
    <source>
        <dbReference type="ARBA" id="ARBA00006484"/>
    </source>
</evidence>
<evidence type="ECO:0000256" key="3">
    <source>
        <dbReference type="SAM" id="Phobius"/>
    </source>
</evidence>
<feature type="transmembrane region" description="Helical" evidence="3">
    <location>
        <begin position="6"/>
        <end position="32"/>
    </location>
</feature>
<dbReference type="GO" id="GO:0005783">
    <property type="term" value="C:endoplasmic reticulum"/>
    <property type="evidence" value="ECO:0007669"/>
    <property type="project" value="TreeGrafter"/>
</dbReference>
<reference evidence="4 5" key="1">
    <citation type="submission" date="2024-02" db="EMBL/GenBank/DDBJ databases">
        <title>De novo assembly and annotation of 12 fungi associated with fruit tree decline syndrome in Ontario, Canada.</title>
        <authorList>
            <person name="Sulman M."/>
            <person name="Ellouze W."/>
            <person name="Ilyukhin E."/>
        </authorList>
    </citation>
    <scope>NUCLEOTIDE SEQUENCE [LARGE SCALE GENOMIC DNA]</scope>
    <source>
        <strain evidence="4 5">M11/M66-122</strain>
    </source>
</reference>
<proteinExistence type="inferred from homology"/>
<protein>
    <submittedName>
        <fullName evidence="4">Uncharacterized protein</fullName>
    </submittedName>
</protein>
<accession>A0AAN9YR57</accession>
<dbReference type="GO" id="GO:0016491">
    <property type="term" value="F:oxidoreductase activity"/>
    <property type="evidence" value="ECO:0007669"/>
    <property type="project" value="UniProtKB-KW"/>
</dbReference>
<comment type="caution">
    <text evidence="4">The sequence shown here is derived from an EMBL/GenBank/DDBJ whole genome shotgun (WGS) entry which is preliminary data.</text>
</comment>
<keyword evidence="3" id="KW-1133">Transmembrane helix</keyword>
<evidence type="ECO:0000313" key="5">
    <source>
        <dbReference type="Proteomes" id="UP001320420"/>
    </source>
</evidence>
<dbReference type="PRINTS" id="PR00081">
    <property type="entry name" value="GDHRDH"/>
</dbReference>
<keyword evidence="2" id="KW-0560">Oxidoreductase</keyword>
<dbReference type="Pfam" id="PF00106">
    <property type="entry name" value="adh_short"/>
    <property type="match status" value="1"/>
</dbReference>
<dbReference type="EMBL" id="JAKJXP020000021">
    <property type="protein sequence ID" value="KAK7754311.1"/>
    <property type="molecule type" value="Genomic_DNA"/>
</dbReference>
<comment type="similarity">
    <text evidence="1">Belongs to the short-chain dehydrogenases/reductases (SDR) family.</text>
</comment>
<dbReference type="InterPro" id="IPR036291">
    <property type="entry name" value="NAD(P)-bd_dom_sf"/>
</dbReference>